<gene>
    <name evidence="10" type="primary">Slc6a1-003</name>
</gene>
<comment type="subcellular location">
    <subcellularLocation>
        <location evidence="1">Membrane</location>
        <topology evidence="1">Multi-pass membrane protein</topology>
    </subcellularLocation>
</comment>
<keyword evidence="8" id="KW-0769">Symport</keyword>
<feature type="transmembrane region" description="Helical" evidence="9">
    <location>
        <begin position="417"/>
        <end position="442"/>
    </location>
</feature>
<proteinExistence type="evidence at transcript level"/>
<feature type="transmembrane region" description="Helical" evidence="9">
    <location>
        <begin position="207"/>
        <end position="226"/>
    </location>
</feature>
<feature type="binding site" evidence="6">
    <location>
        <position position="389"/>
    </location>
    <ligand>
        <name>Na(+)</name>
        <dbReference type="ChEBI" id="CHEBI:29101"/>
        <label>1</label>
    </ligand>
</feature>
<organism evidence="10">
    <name type="scientific">Phallusia mammillata</name>
    <dbReference type="NCBI Taxonomy" id="59560"/>
    <lineage>
        <taxon>Eukaryota</taxon>
        <taxon>Metazoa</taxon>
        <taxon>Chordata</taxon>
        <taxon>Tunicata</taxon>
        <taxon>Ascidiacea</taxon>
        <taxon>Phlebobranchia</taxon>
        <taxon>Ascidiidae</taxon>
        <taxon>Phallusia</taxon>
    </lineage>
</organism>
<keyword evidence="6" id="KW-0479">Metal-binding</keyword>
<feature type="binding site" evidence="6">
    <location>
        <position position="320"/>
    </location>
    <ligand>
        <name>Na(+)</name>
        <dbReference type="ChEBI" id="CHEBI:29101"/>
        <label>2</label>
    </ligand>
</feature>
<dbReference type="GO" id="GO:0042995">
    <property type="term" value="C:cell projection"/>
    <property type="evidence" value="ECO:0007669"/>
    <property type="project" value="TreeGrafter"/>
</dbReference>
<dbReference type="EMBL" id="LR790445">
    <property type="protein sequence ID" value="CAB3266307.1"/>
    <property type="molecule type" value="mRNA"/>
</dbReference>
<feature type="binding site" evidence="6">
    <location>
        <position position="38"/>
    </location>
    <ligand>
        <name>Na(+)</name>
        <dbReference type="ChEBI" id="CHEBI:29101"/>
        <label>1</label>
    </ligand>
</feature>
<dbReference type="GO" id="GO:0046872">
    <property type="term" value="F:metal ion binding"/>
    <property type="evidence" value="ECO:0007669"/>
    <property type="project" value="UniProtKB-KW"/>
</dbReference>
<name>A0A6F9DS78_9ASCI</name>
<accession>A0A6F9DS78</accession>
<evidence type="ECO:0000256" key="9">
    <source>
        <dbReference type="SAM" id="Phobius"/>
    </source>
</evidence>
<dbReference type="PANTHER" id="PTHR11616:SF289">
    <property type="entry name" value="TRANSPORTER"/>
    <property type="match status" value="1"/>
</dbReference>
<feature type="transmembrane region" description="Helical" evidence="9">
    <location>
        <begin position="491"/>
        <end position="513"/>
    </location>
</feature>
<keyword evidence="2 8" id="KW-0813">Transport</keyword>
<dbReference type="AlphaFoldDB" id="A0A6F9DS78"/>
<dbReference type="GO" id="GO:0005332">
    <property type="term" value="F:gamma-aminobutyric acid:sodium:chloride symporter activity"/>
    <property type="evidence" value="ECO:0007669"/>
    <property type="project" value="TreeGrafter"/>
</dbReference>
<feature type="disulfide bond" evidence="7">
    <location>
        <begin position="136"/>
        <end position="145"/>
    </location>
</feature>
<dbReference type="InterPro" id="IPR000175">
    <property type="entry name" value="Na/ntran_symport"/>
</dbReference>
<dbReference type="PANTHER" id="PTHR11616">
    <property type="entry name" value="SODIUM/CHLORIDE DEPENDENT TRANSPORTER"/>
    <property type="match status" value="1"/>
</dbReference>
<keyword evidence="6" id="KW-0915">Sodium</keyword>
<evidence type="ECO:0000256" key="4">
    <source>
        <dbReference type="ARBA" id="ARBA00022989"/>
    </source>
</evidence>
<evidence type="ECO:0000256" key="7">
    <source>
        <dbReference type="PIRSR" id="PIRSR600175-2"/>
    </source>
</evidence>
<feature type="transmembrane region" description="Helical" evidence="9">
    <location>
        <begin position="52"/>
        <end position="72"/>
    </location>
</feature>
<evidence type="ECO:0000256" key="8">
    <source>
        <dbReference type="RuleBase" id="RU003732"/>
    </source>
</evidence>
<evidence type="ECO:0000256" key="2">
    <source>
        <dbReference type="ARBA" id="ARBA00022448"/>
    </source>
</evidence>
<reference evidence="10" key="1">
    <citation type="submission" date="2020-04" db="EMBL/GenBank/DDBJ databases">
        <authorList>
            <person name="Neveu A P."/>
        </authorList>
    </citation>
    <scope>NUCLEOTIDE SEQUENCE</scope>
    <source>
        <tissue evidence="10">Whole embryo</tissue>
    </source>
</reference>
<evidence type="ECO:0000256" key="5">
    <source>
        <dbReference type="ARBA" id="ARBA00023136"/>
    </source>
</evidence>
<evidence type="ECO:0000256" key="3">
    <source>
        <dbReference type="ARBA" id="ARBA00022692"/>
    </source>
</evidence>
<dbReference type="SUPFAM" id="SSF161070">
    <property type="entry name" value="SNF-like"/>
    <property type="match status" value="1"/>
</dbReference>
<sequence length="597" mass="66477">MGNMEKQESFNAPYKRQTWAKSWDFIFTAAGCSIGLGNVWRFPYLCFKSGGGAFLIPYFLFAILIGIPLVILETSLGQSVRLGLTKSWGTVPIFKGLAFANVVILLHANVFYVVILAWSFKYLVGSFSSVLPWTTCDNSWNTANCVNVASLNASRIANESNSVNVTDGNVTTGNVTALTSAAEEYWNLEMLGISPGIEHMGKLRLDLALYLILIWLGVYLCTFKGIKWSAKIVYVTATLPIFLIVVILIRGATLEGAANGVGYYLTPNITKLSHPEVWVGAGTQVIYSYGACAGNLITLGSYNKYHHDLLRDSILIGVLNIGTSFISGFAVFSTLGFMAHYQNTTLEEVAKSGPGLVFVAYPEALSLLPLPQFWCALFFLMIIFLGFDSEFVYQECVLAFFMDNFPKIRTFRYGREIFHAVLCGFMLIIGLLMVTEGGVYLFEIYNHFAIAGWCQFFIAACEFVAVGWLIGANRHWMEIKRMVGSRRGKRLIVVAWKFIGPVACVALSIYYMALLRPLRYHSYVYPVWAQVFAQFISLSSVSMIPAYAIYKVVKTLRNGGKLSELRYRPINGNAMETEDFQTMVPIVSKAETSYSPT</sequence>
<dbReference type="InterPro" id="IPR037272">
    <property type="entry name" value="SNS_sf"/>
</dbReference>
<feature type="transmembrane region" description="Helical" evidence="9">
    <location>
        <begin position="525"/>
        <end position="550"/>
    </location>
</feature>
<feature type="transmembrane region" description="Helical" evidence="9">
    <location>
        <begin position="232"/>
        <end position="249"/>
    </location>
</feature>
<feature type="transmembrane region" description="Helical" evidence="9">
    <location>
        <begin position="314"/>
        <end position="339"/>
    </location>
</feature>
<dbReference type="GO" id="GO:0005886">
    <property type="term" value="C:plasma membrane"/>
    <property type="evidence" value="ECO:0007669"/>
    <property type="project" value="TreeGrafter"/>
</dbReference>
<dbReference type="PROSITE" id="PS50267">
    <property type="entry name" value="NA_NEUROTRAN_SYMP_3"/>
    <property type="match status" value="1"/>
</dbReference>
<feature type="transmembrane region" description="Helical" evidence="9">
    <location>
        <begin position="20"/>
        <end position="40"/>
    </location>
</feature>
<keyword evidence="7" id="KW-1015">Disulfide bond</keyword>
<keyword evidence="4 9" id="KW-1133">Transmembrane helix</keyword>
<feature type="transmembrane region" description="Helical" evidence="9">
    <location>
        <begin position="92"/>
        <end position="118"/>
    </location>
</feature>
<evidence type="ECO:0000256" key="1">
    <source>
        <dbReference type="ARBA" id="ARBA00004141"/>
    </source>
</evidence>
<feature type="transmembrane region" description="Helical" evidence="9">
    <location>
        <begin position="448"/>
        <end position="470"/>
    </location>
</feature>
<dbReference type="PRINTS" id="PR00176">
    <property type="entry name" value="NANEUSMPORT"/>
</dbReference>
<keyword evidence="3 8" id="KW-0812">Transmembrane</keyword>
<dbReference type="PROSITE" id="PS00610">
    <property type="entry name" value="NA_NEUROTRAN_SYMP_1"/>
    <property type="match status" value="1"/>
</dbReference>
<comment type="similarity">
    <text evidence="8">Belongs to the sodium:neurotransmitter symporter (SNF) (TC 2.A.22) family.</text>
</comment>
<feature type="binding site" evidence="6">
    <location>
        <position position="31"/>
    </location>
    <ligand>
        <name>Na(+)</name>
        <dbReference type="ChEBI" id="CHEBI:29101"/>
        <label>1</label>
    </ligand>
</feature>
<feature type="binding site" evidence="6">
    <location>
        <position position="388"/>
    </location>
    <ligand>
        <name>Na(+)</name>
        <dbReference type="ChEBI" id="CHEBI:29101"/>
        <label>1</label>
    </ligand>
</feature>
<evidence type="ECO:0000256" key="6">
    <source>
        <dbReference type="PIRSR" id="PIRSR600175-1"/>
    </source>
</evidence>
<feature type="transmembrane region" description="Helical" evidence="9">
    <location>
        <begin position="359"/>
        <end position="385"/>
    </location>
</feature>
<feature type="binding site" evidence="6">
    <location>
        <position position="385"/>
    </location>
    <ligand>
        <name>Na(+)</name>
        <dbReference type="ChEBI" id="CHEBI:29101"/>
        <label>1</label>
    </ligand>
</feature>
<protein>
    <recommendedName>
        <fullName evidence="8">Transporter</fullName>
    </recommendedName>
</protein>
<keyword evidence="5 9" id="KW-0472">Membrane</keyword>
<feature type="binding site" evidence="6">
    <location>
        <position position="288"/>
    </location>
    <ligand>
        <name>Na(+)</name>
        <dbReference type="ChEBI" id="CHEBI:29101"/>
        <label>1</label>
    </ligand>
</feature>
<dbReference type="NCBIfam" id="NF037979">
    <property type="entry name" value="Na_transp"/>
    <property type="match status" value="1"/>
</dbReference>
<evidence type="ECO:0000313" key="10">
    <source>
        <dbReference type="EMBL" id="CAB3266307.1"/>
    </source>
</evidence>
<dbReference type="Pfam" id="PF00209">
    <property type="entry name" value="SNF"/>
    <property type="match status" value="1"/>
</dbReference>
<dbReference type="PROSITE" id="PS00754">
    <property type="entry name" value="NA_NEUROTRAN_SYMP_2"/>
    <property type="match status" value="1"/>
</dbReference>